<organism evidence="9 10">
    <name type="scientific">Pseudomonas syringae pv. ribicola</name>
    <dbReference type="NCBI Taxonomy" id="55398"/>
    <lineage>
        <taxon>Bacteria</taxon>
        <taxon>Pseudomonadati</taxon>
        <taxon>Pseudomonadota</taxon>
        <taxon>Gammaproteobacteria</taxon>
        <taxon>Pseudomonadales</taxon>
        <taxon>Pseudomonadaceae</taxon>
        <taxon>Pseudomonas</taxon>
    </lineage>
</organism>
<dbReference type="GO" id="GO:0015562">
    <property type="term" value="F:efflux transmembrane transporter activity"/>
    <property type="evidence" value="ECO:0007669"/>
    <property type="project" value="InterPro"/>
</dbReference>
<dbReference type="NCBIfam" id="TIGR01845">
    <property type="entry name" value="outer_NodT"/>
    <property type="match status" value="1"/>
</dbReference>
<dbReference type="PROSITE" id="PS51257">
    <property type="entry name" value="PROKAR_LIPOPROTEIN"/>
    <property type="match status" value="1"/>
</dbReference>
<comment type="similarity">
    <text evidence="1 8">Belongs to the outer membrane factor (OMF) (TC 1.B.17) family.</text>
</comment>
<evidence type="ECO:0000256" key="6">
    <source>
        <dbReference type="ARBA" id="ARBA00023237"/>
    </source>
</evidence>
<keyword evidence="4 8" id="KW-0472">Membrane</keyword>
<evidence type="ECO:0000256" key="1">
    <source>
        <dbReference type="ARBA" id="ARBA00007613"/>
    </source>
</evidence>
<dbReference type="Gene3D" id="2.20.200.10">
    <property type="entry name" value="Outer membrane efflux proteins (OEP)"/>
    <property type="match status" value="1"/>
</dbReference>
<accession>A0A0P9YZC5</accession>
<feature type="chain" id="PRO_5005964930" evidence="8">
    <location>
        <begin position="23"/>
        <end position="471"/>
    </location>
</feature>
<evidence type="ECO:0000256" key="3">
    <source>
        <dbReference type="ARBA" id="ARBA00022692"/>
    </source>
</evidence>
<dbReference type="PANTHER" id="PTHR30203:SF25">
    <property type="entry name" value="OUTER MEMBRANE PROTEIN-RELATED"/>
    <property type="match status" value="1"/>
</dbReference>
<evidence type="ECO:0000313" key="10">
    <source>
        <dbReference type="Proteomes" id="UP000050554"/>
    </source>
</evidence>
<keyword evidence="7 8" id="KW-0449">Lipoprotein</keyword>
<comment type="subcellular location">
    <subcellularLocation>
        <location evidence="8">Cell outer membrane</location>
        <topology evidence="8">Lipid-anchor</topology>
    </subcellularLocation>
</comment>
<dbReference type="EMBL" id="LJRF01000156">
    <property type="protein sequence ID" value="KPY44737.1"/>
    <property type="molecule type" value="Genomic_DNA"/>
</dbReference>
<dbReference type="SUPFAM" id="SSF56954">
    <property type="entry name" value="Outer membrane efflux proteins (OEP)"/>
    <property type="match status" value="1"/>
</dbReference>
<dbReference type="Proteomes" id="UP000050554">
    <property type="component" value="Unassembled WGS sequence"/>
</dbReference>
<dbReference type="GO" id="GO:0009279">
    <property type="term" value="C:cell outer membrane"/>
    <property type="evidence" value="ECO:0007669"/>
    <property type="project" value="UniProtKB-SubCell"/>
</dbReference>
<keyword evidence="2 8" id="KW-1134">Transmembrane beta strand</keyword>
<dbReference type="InterPro" id="IPR003423">
    <property type="entry name" value="OMP_efflux"/>
</dbReference>
<dbReference type="PATRIC" id="fig|55398.3.peg.4193"/>
<keyword evidence="3 8" id="KW-0812">Transmembrane</keyword>
<evidence type="ECO:0000313" key="9">
    <source>
        <dbReference type="EMBL" id="KPY44737.1"/>
    </source>
</evidence>
<feature type="signal peptide" evidence="8">
    <location>
        <begin position="1"/>
        <end position="22"/>
    </location>
</feature>
<dbReference type="AlphaFoldDB" id="A0A0P9YZC5"/>
<evidence type="ECO:0000256" key="4">
    <source>
        <dbReference type="ARBA" id="ARBA00023136"/>
    </source>
</evidence>
<gene>
    <name evidence="9" type="ORF">ALO47_03338</name>
</gene>
<comment type="caution">
    <text evidence="9">The sequence shown here is derived from an EMBL/GenBank/DDBJ whole genome shotgun (WGS) entry which is preliminary data.</text>
</comment>
<dbReference type="PANTHER" id="PTHR30203">
    <property type="entry name" value="OUTER MEMBRANE CATION EFFLUX PROTEIN"/>
    <property type="match status" value="1"/>
</dbReference>
<evidence type="ECO:0000256" key="5">
    <source>
        <dbReference type="ARBA" id="ARBA00023139"/>
    </source>
</evidence>
<name>A0A0P9YZC5_PSESI</name>
<reference evidence="9 10" key="1">
    <citation type="submission" date="2015-09" db="EMBL/GenBank/DDBJ databases">
        <title>Genome announcement of multiple Pseudomonas syringae strains.</title>
        <authorList>
            <person name="Thakur S."/>
            <person name="Wang P.W."/>
            <person name="Gong Y."/>
            <person name="Weir B.S."/>
            <person name="Guttman D.S."/>
        </authorList>
    </citation>
    <scope>NUCLEOTIDE SEQUENCE [LARGE SCALE GENOMIC DNA]</scope>
    <source>
        <strain evidence="9 10">ICMP3882</strain>
    </source>
</reference>
<sequence length="471" mass="51488">MSRIAAASSLVLLASLSGCQVGQDFQRPQTSDVQWLPIQGEQAASQVNTTPYSARWWEIFRDPQLSSLIDRAAASNLDLKMAEARLAQSRAARQVIAGEQVPSVDGKLGYQRKRNSAEGLNDPSGNEGRAAFSQWDGGINASWEVDLWGRVKREVEAADANVDVADNDRRAALLSLQAEVARDYLQLRGTQSVLAVTRQNLQLSRNSLELSKVRQGSGVATNLDVAEAAAQVSAIESRLPVLEQRQARLINALSLLLAQSPRALQSELEKPVEMVAVPATVPVGLPSELAQRRPDIRRAEARLHAATASIGVAQGDFYPRIVLSGNVGFQALQLSDLGSWGSRQFGIGPQLSLPIFEGGRLRGMLRLREAQGQETALAYQQTVLRAWQEIDDSMSLYNASQLQQRKLDEAVRQNRIALDTAKRQYTEGVVDFLNVLTVQRTLLDIEEQWVQSSTTQAQALVGLYSALGGGW</sequence>
<dbReference type="Pfam" id="PF02321">
    <property type="entry name" value="OEP"/>
    <property type="match status" value="2"/>
</dbReference>
<dbReference type="InterPro" id="IPR010131">
    <property type="entry name" value="MdtP/NodT-like"/>
</dbReference>
<keyword evidence="6" id="KW-0998">Cell outer membrane</keyword>
<evidence type="ECO:0000256" key="8">
    <source>
        <dbReference type="RuleBase" id="RU362097"/>
    </source>
</evidence>
<dbReference type="Gene3D" id="1.20.1600.10">
    <property type="entry name" value="Outer membrane efflux proteins (OEP)"/>
    <property type="match status" value="1"/>
</dbReference>
<evidence type="ECO:0000256" key="7">
    <source>
        <dbReference type="ARBA" id="ARBA00023288"/>
    </source>
</evidence>
<keyword evidence="5 8" id="KW-0564">Palmitate</keyword>
<evidence type="ECO:0000256" key="2">
    <source>
        <dbReference type="ARBA" id="ARBA00022452"/>
    </source>
</evidence>
<dbReference type="RefSeq" id="WP_004886910.1">
    <property type="nucleotide sequence ID" value="NZ_LJRF01000156.1"/>
</dbReference>
<protein>
    <submittedName>
        <fullName evidence="9">NodT family efflux transporter outer membrane factor lipoprotein</fullName>
    </submittedName>
</protein>
<proteinExistence type="inferred from homology"/>
<keyword evidence="8" id="KW-0732">Signal</keyword>